<keyword evidence="2" id="KW-1185">Reference proteome</keyword>
<comment type="caution">
    <text evidence="1">The sequence shown here is derived from an EMBL/GenBank/DDBJ whole genome shotgun (WGS) entry which is preliminary data.</text>
</comment>
<dbReference type="RefSeq" id="WP_196835204.1">
    <property type="nucleotide sequence ID" value="NZ_JADOTZ010000001.1"/>
</dbReference>
<organism evidence="1 2">
    <name type="scientific">Zhihengliuella flava</name>
    <dbReference type="NCBI Taxonomy" id="1285193"/>
    <lineage>
        <taxon>Bacteria</taxon>
        <taxon>Bacillati</taxon>
        <taxon>Actinomycetota</taxon>
        <taxon>Actinomycetes</taxon>
        <taxon>Micrococcales</taxon>
        <taxon>Micrococcaceae</taxon>
        <taxon>Zhihengliuella</taxon>
    </lineage>
</organism>
<accession>A0A931GDU6</accession>
<sequence>MSQHARHTATRPPRRPPWWRRTARGLRQIVVLTLLAAIVVALGTTVSTLPPERRAADAATGEGQRPRVEEHVELVAERVAQETPEALPDAIARALERHPHLIGPPERTEPWFEALPSPVSTDSPDGDEEAAPLPEVLELATRETLTRALNVTVDPEARDATGTAVPAERLRTLVAVGLEQWQALAHVDPDAAAAVREDLLAADAQPDDVGTADERACGALEQAAATAYELAYLYEYTAVRTGTDRDDDDADGTWRWRAAAARATTGDHLAALLPTGCTALRSPAYPAPADSALADRASALEGRWALELREAAAAVHPAARAALMEQALTAAGETWVGFARAEFD</sequence>
<proteinExistence type="predicted"/>
<dbReference type="Proteomes" id="UP000625033">
    <property type="component" value="Unassembled WGS sequence"/>
</dbReference>
<dbReference type="EMBL" id="JADOTZ010000001">
    <property type="protein sequence ID" value="MBG6083808.1"/>
    <property type="molecule type" value="Genomic_DNA"/>
</dbReference>
<dbReference type="AlphaFoldDB" id="A0A931GDU6"/>
<protein>
    <submittedName>
        <fullName evidence="1">Uncharacterized protein</fullName>
    </submittedName>
</protein>
<reference evidence="1" key="1">
    <citation type="submission" date="2020-11" db="EMBL/GenBank/DDBJ databases">
        <title>Sequencing the genomes of 1000 actinobacteria strains.</title>
        <authorList>
            <person name="Klenk H.-P."/>
        </authorList>
    </citation>
    <scope>NUCLEOTIDE SEQUENCE</scope>
    <source>
        <strain evidence="1">DSM 26152</strain>
    </source>
</reference>
<evidence type="ECO:0000313" key="1">
    <source>
        <dbReference type="EMBL" id="MBG6083808.1"/>
    </source>
</evidence>
<name>A0A931GDU6_9MICC</name>
<evidence type="ECO:0000313" key="2">
    <source>
        <dbReference type="Proteomes" id="UP000625033"/>
    </source>
</evidence>
<gene>
    <name evidence="1" type="ORF">IW252_000575</name>
</gene>